<dbReference type="Pfam" id="PF02481">
    <property type="entry name" value="DNA_processg_A"/>
    <property type="match status" value="1"/>
</dbReference>
<proteinExistence type="inferred from homology"/>
<evidence type="ECO:0000259" key="2">
    <source>
        <dbReference type="Pfam" id="PF02481"/>
    </source>
</evidence>
<dbReference type="PANTHER" id="PTHR43022:SF1">
    <property type="entry name" value="PROTEIN SMF"/>
    <property type="match status" value="1"/>
</dbReference>
<evidence type="ECO:0000256" key="1">
    <source>
        <dbReference type="ARBA" id="ARBA00006525"/>
    </source>
</evidence>
<dbReference type="Gene3D" id="3.40.50.450">
    <property type="match status" value="1"/>
</dbReference>
<dbReference type="PANTHER" id="PTHR43022">
    <property type="entry name" value="PROTEIN SMF"/>
    <property type="match status" value="1"/>
</dbReference>
<dbReference type="SUPFAM" id="SSF102405">
    <property type="entry name" value="MCP/YpsA-like"/>
    <property type="match status" value="1"/>
</dbReference>
<sequence>MNAFLGAVSPYDELLSYETLWSRQGATLKKVSEYLEGISVPSKAQFNLEDLSRKDEIDTYLMNIDRDFSILTAENYQYPFALQDPKHKIKLLYYQGDLGLLDAPKRISIVGARKATPNGEKRARRLAKVLKEKEYIVVSGLAEGIDTAAMTETIKLGGKVIGIIGTPINQAYPKKNKQLQELVAKEHLLLSHVPIYRYSKEPFQTKKFYFPQRNTIMAAVSDATIIVEASDTSGTLTQARACISMGRKLFILNSCFEQPNLSWPHKFLAKGAIRVYNESDIWDNL</sequence>
<organism evidence="3">
    <name type="scientific">uncultured Sulfurovum sp</name>
    <dbReference type="NCBI Taxonomy" id="269237"/>
    <lineage>
        <taxon>Bacteria</taxon>
        <taxon>Pseudomonadati</taxon>
        <taxon>Campylobacterota</taxon>
        <taxon>Epsilonproteobacteria</taxon>
        <taxon>Campylobacterales</taxon>
        <taxon>Sulfurovaceae</taxon>
        <taxon>Sulfurovum</taxon>
        <taxon>environmental samples</taxon>
    </lineage>
</organism>
<accession>A0A6S6RTK4</accession>
<dbReference type="InterPro" id="IPR003488">
    <property type="entry name" value="DprA"/>
</dbReference>
<name>A0A6S6RTK4_9BACT</name>
<reference evidence="3" key="1">
    <citation type="submission" date="2020-01" db="EMBL/GenBank/DDBJ databases">
        <authorList>
            <person name="Meier V. D."/>
            <person name="Meier V D."/>
        </authorList>
    </citation>
    <scope>NUCLEOTIDE SEQUENCE</scope>
    <source>
        <strain evidence="3">HLG_WM_MAG_06</strain>
    </source>
</reference>
<gene>
    <name evidence="3" type="ORF">HELGO_WM11958</name>
</gene>
<dbReference type="GO" id="GO:0009294">
    <property type="term" value="P:DNA-mediated transformation"/>
    <property type="evidence" value="ECO:0007669"/>
    <property type="project" value="InterPro"/>
</dbReference>
<dbReference type="AlphaFoldDB" id="A0A6S6RTK4"/>
<protein>
    <submittedName>
        <fullName evidence="3">Rossmann fold nucleotide-binding protein Smf possibly involved in DNA uptake</fullName>
    </submittedName>
</protein>
<dbReference type="EMBL" id="CACVAP010000026">
    <property type="protein sequence ID" value="CAA6799765.1"/>
    <property type="molecule type" value="Genomic_DNA"/>
</dbReference>
<evidence type="ECO:0000313" key="3">
    <source>
        <dbReference type="EMBL" id="CAA6799765.1"/>
    </source>
</evidence>
<comment type="similarity">
    <text evidence="1">Belongs to the DprA/Smf family.</text>
</comment>
<dbReference type="InterPro" id="IPR057666">
    <property type="entry name" value="DrpA_SLOG"/>
</dbReference>
<feature type="domain" description="Smf/DprA SLOG" evidence="2">
    <location>
        <begin position="70"/>
        <end position="284"/>
    </location>
</feature>